<feature type="transmembrane region" description="Helical" evidence="1">
    <location>
        <begin position="6"/>
        <end position="31"/>
    </location>
</feature>
<organism evidence="2">
    <name type="scientific">Ignisphaera aggregans</name>
    <dbReference type="NCBI Taxonomy" id="334771"/>
    <lineage>
        <taxon>Archaea</taxon>
        <taxon>Thermoproteota</taxon>
        <taxon>Thermoprotei</taxon>
        <taxon>Desulfurococcales</taxon>
        <taxon>Desulfurococcaceae</taxon>
        <taxon>Ignisphaera</taxon>
    </lineage>
</organism>
<dbReference type="EMBL" id="DTFF01000063">
    <property type="protein sequence ID" value="HGI88146.1"/>
    <property type="molecule type" value="Genomic_DNA"/>
</dbReference>
<keyword evidence="1" id="KW-1133">Transmembrane helix</keyword>
<dbReference type="Pfam" id="PF01998">
    <property type="entry name" value="DUF131"/>
    <property type="match status" value="1"/>
</dbReference>
<accession>A0A7C4FH70</accession>
<feature type="transmembrane region" description="Helical" evidence="1">
    <location>
        <begin position="72"/>
        <end position="93"/>
    </location>
</feature>
<proteinExistence type="predicted"/>
<evidence type="ECO:0000313" key="2">
    <source>
        <dbReference type="EMBL" id="HGI88146.1"/>
    </source>
</evidence>
<protein>
    <submittedName>
        <fullName evidence="2">DUF131 domain-containing protein</fullName>
    </submittedName>
</protein>
<dbReference type="InterPro" id="IPR002849">
    <property type="entry name" value="DUF131"/>
</dbReference>
<dbReference type="NCBIfam" id="TIGR00304">
    <property type="entry name" value="TIGR00304 family membrane protein"/>
    <property type="match status" value="1"/>
</dbReference>
<comment type="caution">
    <text evidence="2">The sequence shown here is derived from an EMBL/GenBank/DDBJ whole genome shotgun (WGS) entry which is preliminary data.</text>
</comment>
<feature type="transmembrane region" description="Helical" evidence="1">
    <location>
        <begin position="43"/>
        <end position="60"/>
    </location>
</feature>
<gene>
    <name evidence="2" type="ORF">ENV14_07170</name>
</gene>
<dbReference type="AlphaFoldDB" id="A0A7C4FH70"/>
<evidence type="ECO:0000256" key="1">
    <source>
        <dbReference type="SAM" id="Phobius"/>
    </source>
</evidence>
<keyword evidence="1" id="KW-0812">Transmembrane</keyword>
<reference evidence="2" key="1">
    <citation type="journal article" date="2020" name="mSystems">
        <title>Genome- and Community-Level Interaction Insights into Carbon Utilization and Element Cycling Functions of Hydrothermarchaeota in Hydrothermal Sediment.</title>
        <authorList>
            <person name="Zhou Z."/>
            <person name="Liu Y."/>
            <person name="Xu W."/>
            <person name="Pan J."/>
            <person name="Luo Z.H."/>
            <person name="Li M."/>
        </authorList>
    </citation>
    <scope>NUCLEOTIDE SEQUENCE [LARGE SCALE GENOMIC DNA]</scope>
    <source>
        <strain evidence="2">SpSt-732</strain>
    </source>
</reference>
<keyword evidence="1" id="KW-0472">Membrane</keyword>
<name>A0A7C4FH70_9CREN</name>
<sequence>MASFMLLALILLALSFLLILVGVMLIFLSALRKSVKEREEGEEGVRGGAVVVIGPLPIVIGTDREVTKALMILAIALTVAAIILFIVFNLGFLRAAGKPPALSTVKTDISLALRY</sequence>